<sequence>MAMRRTPSPFRAPSPYAPQPVDPQYIPHNGLPTGTAQVGPGAMTYTTSTGPDGRIIYQPFKAVAASYQTPSGVVSGIQWIPGEPTTVRPSGSQYSNPPAADPGGGWHGGGYSSSYKDEYTSAPEWQRADEKRRKQEEKDAKRHWERDGRNDSEYELRLARERDAQSTANRDRRKSFNSGNPVPTGSVAFPVAGGSSGYPTHPTTGYPSSPYSNYAALNPPAGPAYSMGPSGHSKKSSGSYPDIARQFKDIDLSHSNDHGERDRKLSNNGPRKYSTSDNTYERTRTYSGNYADRPNLYPSPPGSYAPSGPYSNPKNQATYANPYPASHYTTASPNMRASDISSFGTANSTGYPGSSYTSSPSRNAADLITRSTTPFGVPPPQFYPRGHVLEGQPIVNNNPRSRAPSRAASPNPGAFPQVHSSPHIGKSPRMPIGTMPGEPQQLPAPEAFSRPINAANAFSPFDILKIQDMDEINTKYPKMPTVLSTHDIYQEDWKRCMQDLGRSWTGQLPVPGFGKDGQPPRRSTLAADLIELWNASFFLTRGVELVLYKGRERRTGPQAGQIDTQLPSDDTDDSSSSPSSESDGPDYGNRMTDQYGRTVVGQSDLQEANRRRYDEKMERRRRRKERKARRKAKARDKTYSVYIAYLSRGPIPFGTRPVVQGGYASNPTAPGAYGAATYGALVGIPTTRSHGYGGDY</sequence>
<dbReference type="STRING" id="685588.A0A067TU60"/>
<feature type="compositionally biased region" description="Gly residues" evidence="1">
    <location>
        <begin position="102"/>
        <end position="111"/>
    </location>
</feature>
<feature type="region of interest" description="Disordered" evidence="1">
    <location>
        <begin position="556"/>
        <end position="633"/>
    </location>
</feature>
<dbReference type="EMBL" id="KL142368">
    <property type="protein sequence ID" value="KDR83429.1"/>
    <property type="molecule type" value="Genomic_DNA"/>
</dbReference>
<feature type="compositionally biased region" description="Low complexity" evidence="1">
    <location>
        <begin position="396"/>
        <end position="412"/>
    </location>
</feature>
<gene>
    <name evidence="2" type="ORF">GALMADRAFT_235562</name>
</gene>
<feature type="compositionally biased region" description="Polar residues" evidence="1">
    <location>
        <begin position="87"/>
        <end position="96"/>
    </location>
</feature>
<evidence type="ECO:0000256" key="1">
    <source>
        <dbReference type="SAM" id="MobiDB-lite"/>
    </source>
</evidence>
<feature type="compositionally biased region" description="Pro residues" evidence="1">
    <location>
        <begin position="10"/>
        <end position="21"/>
    </location>
</feature>
<accession>A0A067TU60</accession>
<feature type="compositionally biased region" description="Basic and acidic residues" evidence="1">
    <location>
        <begin position="607"/>
        <end position="618"/>
    </location>
</feature>
<proteinExistence type="predicted"/>
<keyword evidence="3" id="KW-1185">Reference proteome</keyword>
<feature type="compositionally biased region" description="Polar residues" evidence="1">
    <location>
        <begin position="197"/>
        <end position="212"/>
    </location>
</feature>
<feature type="compositionally biased region" description="Low complexity" evidence="1">
    <location>
        <begin position="574"/>
        <end position="586"/>
    </location>
</feature>
<feature type="compositionally biased region" description="Basic and acidic residues" evidence="1">
    <location>
        <begin position="126"/>
        <end position="164"/>
    </location>
</feature>
<dbReference type="Proteomes" id="UP000027222">
    <property type="component" value="Unassembled WGS sequence"/>
</dbReference>
<feature type="compositionally biased region" description="Basic and acidic residues" evidence="1">
    <location>
        <begin position="245"/>
        <end position="265"/>
    </location>
</feature>
<feature type="region of interest" description="Disordered" evidence="1">
    <location>
        <begin position="370"/>
        <end position="437"/>
    </location>
</feature>
<dbReference type="HOGENOM" id="CLU_023581_0_0_1"/>
<feature type="region of interest" description="Disordered" evidence="1">
    <location>
        <begin position="1"/>
        <end position="51"/>
    </location>
</feature>
<organism evidence="2 3">
    <name type="scientific">Galerina marginata (strain CBS 339.88)</name>
    <dbReference type="NCBI Taxonomy" id="685588"/>
    <lineage>
        <taxon>Eukaryota</taxon>
        <taxon>Fungi</taxon>
        <taxon>Dikarya</taxon>
        <taxon>Basidiomycota</taxon>
        <taxon>Agaricomycotina</taxon>
        <taxon>Agaricomycetes</taxon>
        <taxon>Agaricomycetidae</taxon>
        <taxon>Agaricales</taxon>
        <taxon>Agaricineae</taxon>
        <taxon>Strophariaceae</taxon>
        <taxon>Galerina</taxon>
    </lineage>
</organism>
<dbReference type="AlphaFoldDB" id="A0A067TU60"/>
<feature type="compositionally biased region" description="Low complexity" evidence="1">
    <location>
        <begin position="226"/>
        <end position="239"/>
    </location>
</feature>
<evidence type="ECO:0000313" key="2">
    <source>
        <dbReference type="EMBL" id="KDR83429.1"/>
    </source>
</evidence>
<feature type="region of interest" description="Disordered" evidence="1">
    <location>
        <begin position="84"/>
        <end position="325"/>
    </location>
</feature>
<name>A0A067TU60_GALM3</name>
<feature type="compositionally biased region" description="Low complexity" evidence="1">
    <location>
        <begin position="304"/>
        <end position="313"/>
    </location>
</feature>
<reference evidence="3" key="1">
    <citation type="journal article" date="2014" name="Proc. Natl. Acad. Sci. U.S.A.">
        <title>Extensive sampling of basidiomycete genomes demonstrates inadequacy of the white-rot/brown-rot paradigm for wood decay fungi.</title>
        <authorList>
            <person name="Riley R."/>
            <person name="Salamov A.A."/>
            <person name="Brown D.W."/>
            <person name="Nagy L.G."/>
            <person name="Floudas D."/>
            <person name="Held B.W."/>
            <person name="Levasseur A."/>
            <person name="Lombard V."/>
            <person name="Morin E."/>
            <person name="Otillar R."/>
            <person name="Lindquist E.A."/>
            <person name="Sun H."/>
            <person name="LaButti K.M."/>
            <person name="Schmutz J."/>
            <person name="Jabbour D."/>
            <person name="Luo H."/>
            <person name="Baker S.E."/>
            <person name="Pisabarro A.G."/>
            <person name="Walton J.D."/>
            <person name="Blanchette R.A."/>
            <person name="Henrissat B."/>
            <person name="Martin F."/>
            <person name="Cullen D."/>
            <person name="Hibbett D.S."/>
            <person name="Grigoriev I.V."/>
        </authorList>
    </citation>
    <scope>NUCLEOTIDE SEQUENCE [LARGE SCALE GENOMIC DNA]</scope>
    <source>
        <strain evidence="3">CBS 339.88</strain>
    </source>
</reference>
<evidence type="ECO:0000313" key="3">
    <source>
        <dbReference type="Proteomes" id="UP000027222"/>
    </source>
</evidence>
<protein>
    <submittedName>
        <fullName evidence="2">Uncharacterized protein</fullName>
    </submittedName>
</protein>
<feature type="compositionally biased region" description="Polar residues" evidence="1">
    <location>
        <begin position="266"/>
        <end position="278"/>
    </location>
</feature>
<dbReference type="OrthoDB" id="1719357at2759"/>
<feature type="compositionally biased region" description="Basic residues" evidence="1">
    <location>
        <begin position="619"/>
        <end position="633"/>
    </location>
</feature>